<evidence type="ECO:0000256" key="1">
    <source>
        <dbReference type="ARBA" id="ARBA00008005"/>
    </source>
</evidence>
<dbReference type="Pfam" id="PF17482">
    <property type="entry name" value="Phage_sheath_1C"/>
    <property type="match status" value="1"/>
</dbReference>
<dbReference type="Proteomes" id="UP000093197">
    <property type="component" value="Unassembled WGS sequence"/>
</dbReference>
<accession>A0A853PPW9</accession>
<dbReference type="Gene3D" id="3.40.50.11780">
    <property type="match status" value="1"/>
</dbReference>
<comment type="caution">
    <text evidence="3">The sequence shown here is derived from an EMBL/GenBank/DDBJ whole genome shotgun (WGS) entry which is preliminary data.</text>
</comment>
<organism evidence="3 4">
    <name type="scientific">Bacteroides fragilis</name>
    <dbReference type="NCBI Taxonomy" id="817"/>
    <lineage>
        <taxon>Bacteria</taxon>
        <taxon>Pseudomonadati</taxon>
        <taxon>Bacteroidota</taxon>
        <taxon>Bacteroidia</taxon>
        <taxon>Bacteroidales</taxon>
        <taxon>Bacteroidaceae</taxon>
        <taxon>Bacteroides</taxon>
    </lineage>
</organism>
<dbReference type="InterPro" id="IPR052042">
    <property type="entry name" value="Tail_sheath_structural"/>
</dbReference>
<dbReference type="EMBL" id="LIDT01000035">
    <property type="protein sequence ID" value="OCR29024.1"/>
    <property type="molecule type" value="Genomic_DNA"/>
</dbReference>
<evidence type="ECO:0000313" key="3">
    <source>
        <dbReference type="EMBL" id="OCR29024.1"/>
    </source>
</evidence>
<feature type="domain" description="Tail sheath protein C-terminal" evidence="2">
    <location>
        <begin position="404"/>
        <end position="509"/>
    </location>
</feature>
<dbReference type="PANTHER" id="PTHR35861">
    <property type="match status" value="1"/>
</dbReference>
<comment type="similarity">
    <text evidence="1">Belongs to the myoviridae tail sheath protein family.</text>
</comment>
<reference evidence="3 4" key="1">
    <citation type="journal article" date="2016" name="PLoS ONE">
        <title>Genomic Diversity of Enterotoxigenic Strains of Bacteroides fragilis.</title>
        <authorList>
            <person name="Pierce J.V."/>
            <person name="Bernstein H.D."/>
        </authorList>
    </citation>
    <scope>NUCLEOTIDE SEQUENCE [LARGE SCALE GENOMIC DNA]</scope>
    <source>
        <strain evidence="3 4">20793-3</strain>
    </source>
</reference>
<name>A0A853PPW9_BACFG</name>
<evidence type="ECO:0000313" key="4">
    <source>
        <dbReference type="Proteomes" id="UP000093197"/>
    </source>
</evidence>
<protein>
    <recommendedName>
        <fullName evidence="2">Tail sheath protein C-terminal domain-containing protein</fullName>
    </recommendedName>
</protein>
<sequence length="515" mass="57607">MGEYKTPGVYIKEKSAFGNSVVEAETAVPVFIGLTEKSLNGNESLLNKPVKITSMTEYYNYFGGAKIHKFDVSVPLGEDAKAIQVKCGDKKLQAKLQTGETICTLYYHITMFFANGGSTCYIVSLGDYQTGEINKDFISQTILPELKKVQDITMLLIPEAADQENAIGIYQDLLGFCESKKYFAILDIPTKYDEKVEGDTDVEKFRNTIGTTNLQCAAAYYPWLETSVLSDNDINGEVLFLTEGFVKNEAKNIFNENSTIYKFIDDSWSVIKAGKKTVTVNNETKEVDLTTEELSQMKNDLHNALLQNWPEYKLLADKVKASLNHLPPSAAMAGIYAMVDRTRGVWKAPANVSVNYVNKPAEVITDYDQQDLNMPMNGKAVNAIRTFPGEGIKVWGARTLDGNSQDWRYINVRRTMTFLEQSVKNAARAYVFEPNDASTWINMKCMIENFLRSVWKRGGLAGASPEDAYEVHVGLGDTMTAEDILEGIMRITVLVAISRPAEFIEITFQQQMQKS</sequence>
<proteinExistence type="inferred from homology"/>
<dbReference type="AlphaFoldDB" id="A0A853PPW9"/>
<evidence type="ECO:0000259" key="2">
    <source>
        <dbReference type="Pfam" id="PF17482"/>
    </source>
</evidence>
<gene>
    <name evidence="3" type="ORF">AC094_34530</name>
</gene>
<dbReference type="PANTHER" id="PTHR35861:SF1">
    <property type="entry name" value="PHAGE TAIL SHEATH PROTEIN"/>
    <property type="match status" value="1"/>
</dbReference>
<dbReference type="RefSeq" id="WP_066403372.1">
    <property type="nucleotide sequence ID" value="NZ_LIDT01000035.1"/>
</dbReference>
<dbReference type="InterPro" id="IPR020287">
    <property type="entry name" value="Tail_sheath_C"/>
</dbReference>